<dbReference type="SUPFAM" id="SSF55874">
    <property type="entry name" value="ATPase domain of HSP90 chaperone/DNA topoisomerase II/histidine kinase"/>
    <property type="match status" value="1"/>
</dbReference>
<dbReference type="InterPro" id="IPR005467">
    <property type="entry name" value="His_kinase_dom"/>
</dbReference>
<dbReference type="PANTHER" id="PTHR43395:SF1">
    <property type="entry name" value="CHEMOTAXIS PROTEIN CHEA"/>
    <property type="match status" value="1"/>
</dbReference>
<organism evidence="14 15">
    <name type="scientific">Flavisphingopyxis soli</name>
    <dbReference type="NCBI Taxonomy" id="2601267"/>
    <lineage>
        <taxon>Bacteria</taxon>
        <taxon>Pseudomonadati</taxon>
        <taxon>Pseudomonadota</taxon>
        <taxon>Alphaproteobacteria</taxon>
        <taxon>Sphingomonadales</taxon>
        <taxon>Sphingopyxidaceae</taxon>
        <taxon>Flavisphingopyxis</taxon>
    </lineage>
</organism>
<dbReference type="InterPro" id="IPR004358">
    <property type="entry name" value="Sig_transdc_His_kin-like_C"/>
</dbReference>
<accession>A0A5C6UB93</accession>
<dbReference type="InterPro" id="IPR036890">
    <property type="entry name" value="HATPase_C_sf"/>
</dbReference>
<dbReference type="FunFam" id="3.30.565.10:FF:000016">
    <property type="entry name" value="Chemotaxis protein CheA, putative"/>
    <property type="match status" value="1"/>
</dbReference>
<reference evidence="14 15" key="1">
    <citation type="submission" date="2019-08" db="EMBL/GenBank/DDBJ databases">
        <title>Sphingorhabdus soil sp. nov., isolated from arctic soil.</title>
        <authorList>
            <person name="Liu Y."/>
        </authorList>
    </citation>
    <scope>NUCLEOTIDE SEQUENCE [LARGE SCALE GENOMIC DNA]</scope>
    <source>
        <strain evidence="14 15">D-2Q-5-6</strain>
    </source>
</reference>
<feature type="domain" description="Histidine kinase" evidence="11">
    <location>
        <begin position="204"/>
        <end position="408"/>
    </location>
</feature>
<keyword evidence="4 9" id="KW-0597">Phosphoprotein</keyword>
<evidence type="ECO:0000256" key="6">
    <source>
        <dbReference type="ARBA" id="ARBA00022777"/>
    </source>
</evidence>
<comment type="catalytic activity">
    <reaction evidence="1">
        <text>ATP + protein L-histidine = ADP + protein N-phospho-L-histidine.</text>
        <dbReference type="EC" id="2.7.13.3"/>
    </reaction>
</comment>
<name>A0A5C6UB93_9SPHN</name>
<evidence type="ECO:0000256" key="4">
    <source>
        <dbReference type="ARBA" id="ARBA00022553"/>
    </source>
</evidence>
<dbReference type="Pfam" id="PF01627">
    <property type="entry name" value="Hpt"/>
    <property type="match status" value="1"/>
</dbReference>
<dbReference type="GO" id="GO:0006935">
    <property type="term" value="P:chemotaxis"/>
    <property type="evidence" value="ECO:0007669"/>
    <property type="project" value="InterPro"/>
</dbReference>
<dbReference type="Pfam" id="PF02895">
    <property type="entry name" value="H-kinase_dim"/>
    <property type="match status" value="1"/>
</dbReference>
<evidence type="ECO:0000256" key="3">
    <source>
        <dbReference type="ARBA" id="ARBA00021495"/>
    </source>
</evidence>
<dbReference type="RefSeq" id="WP_147122962.1">
    <property type="nucleotide sequence ID" value="NZ_VOPY01000002.1"/>
</dbReference>
<dbReference type="InterPro" id="IPR051315">
    <property type="entry name" value="Bact_Chemotaxis_CheA"/>
</dbReference>
<dbReference type="Pfam" id="PF02518">
    <property type="entry name" value="HATPase_c"/>
    <property type="match status" value="1"/>
</dbReference>
<evidence type="ECO:0000256" key="9">
    <source>
        <dbReference type="PROSITE-ProRule" id="PRU00110"/>
    </source>
</evidence>
<dbReference type="Proteomes" id="UP000321129">
    <property type="component" value="Unassembled WGS sequence"/>
</dbReference>
<dbReference type="GO" id="GO:0005737">
    <property type="term" value="C:cytoplasm"/>
    <property type="evidence" value="ECO:0007669"/>
    <property type="project" value="InterPro"/>
</dbReference>
<dbReference type="Gene3D" id="3.30.565.10">
    <property type="entry name" value="Histidine kinase-like ATPase, C-terminal domain"/>
    <property type="match status" value="1"/>
</dbReference>
<feature type="compositionally biased region" description="Basic and acidic residues" evidence="10">
    <location>
        <begin position="765"/>
        <end position="776"/>
    </location>
</feature>
<evidence type="ECO:0000313" key="14">
    <source>
        <dbReference type="EMBL" id="TXC69008.1"/>
    </source>
</evidence>
<feature type="domain" description="HPt" evidence="13">
    <location>
        <begin position="1"/>
        <end position="101"/>
    </location>
</feature>
<evidence type="ECO:0000256" key="2">
    <source>
        <dbReference type="ARBA" id="ARBA00012438"/>
    </source>
</evidence>
<dbReference type="PROSITE" id="PS50851">
    <property type="entry name" value="CHEW"/>
    <property type="match status" value="1"/>
</dbReference>
<feature type="region of interest" description="Disordered" evidence="10">
    <location>
        <begin position="743"/>
        <end position="776"/>
    </location>
</feature>
<evidence type="ECO:0000259" key="12">
    <source>
        <dbReference type="PROSITE" id="PS50851"/>
    </source>
</evidence>
<evidence type="ECO:0000259" key="11">
    <source>
        <dbReference type="PROSITE" id="PS50109"/>
    </source>
</evidence>
<evidence type="ECO:0000313" key="15">
    <source>
        <dbReference type="Proteomes" id="UP000321129"/>
    </source>
</evidence>
<dbReference type="SMART" id="SM00387">
    <property type="entry name" value="HATPase_c"/>
    <property type="match status" value="1"/>
</dbReference>
<protein>
    <recommendedName>
        <fullName evidence="3">Chemotaxis protein CheA</fullName>
        <ecNumber evidence="2">2.7.13.3</ecNumber>
    </recommendedName>
</protein>
<dbReference type="Gene3D" id="2.30.30.40">
    <property type="entry name" value="SH3 Domains"/>
    <property type="match status" value="1"/>
</dbReference>
<dbReference type="SMART" id="SM00073">
    <property type="entry name" value="HPT"/>
    <property type="match status" value="1"/>
</dbReference>
<evidence type="ECO:0000256" key="7">
    <source>
        <dbReference type="ARBA" id="ARBA00023012"/>
    </source>
</evidence>
<proteinExistence type="predicted"/>
<evidence type="ECO:0000256" key="5">
    <source>
        <dbReference type="ARBA" id="ARBA00022679"/>
    </source>
</evidence>
<evidence type="ECO:0000259" key="13">
    <source>
        <dbReference type="PROSITE" id="PS50894"/>
    </source>
</evidence>
<dbReference type="InterPro" id="IPR036641">
    <property type="entry name" value="HPT_dom_sf"/>
</dbReference>
<dbReference type="InterPro" id="IPR008207">
    <property type="entry name" value="Sig_transdc_His_kin_Hpt_dom"/>
</dbReference>
<dbReference type="PRINTS" id="PR00344">
    <property type="entry name" value="BCTRLSENSOR"/>
</dbReference>
<evidence type="ECO:0000256" key="10">
    <source>
        <dbReference type="SAM" id="MobiDB-lite"/>
    </source>
</evidence>
<dbReference type="Gene3D" id="1.20.120.160">
    <property type="entry name" value="HPT domain"/>
    <property type="match status" value="1"/>
</dbReference>
<dbReference type="CDD" id="cd00088">
    <property type="entry name" value="HPT"/>
    <property type="match status" value="1"/>
</dbReference>
<dbReference type="SUPFAM" id="SSF47384">
    <property type="entry name" value="Homodimeric domain of signal transducing histidine kinase"/>
    <property type="match status" value="1"/>
</dbReference>
<dbReference type="PANTHER" id="PTHR43395">
    <property type="entry name" value="SENSOR HISTIDINE KINASE CHEA"/>
    <property type="match status" value="1"/>
</dbReference>
<dbReference type="GO" id="GO:0000155">
    <property type="term" value="F:phosphorelay sensor kinase activity"/>
    <property type="evidence" value="ECO:0007669"/>
    <property type="project" value="InterPro"/>
</dbReference>
<dbReference type="EMBL" id="VOPY01000002">
    <property type="protein sequence ID" value="TXC69008.1"/>
    <property type="molecule type" value="Genomic_DNA"/>
</dbReference>
<dbReference type="EC" id="2.7.13.3" evidence="2"/>
<dbReference type="InterPro" id="IPR037006">
    <property type="entry name" value="CheA-like_homodim_sf"/>
</dbReference>
<feature type="domain" description="CheW-like" evidence="12">
    <location>
        <begin position="410"/>
        <end position="547"/>
    </location>
</feature>
<gene>
    <name evidence="14" type="ORF">FSZ31_08690</name>
</gene>
<evidence type="ECO:0000256" key="8">
    <source>
        <dbReference type="ARBA" id="ARBA00035100"/>
    </source>
</evidence>
<dbReference type="SUPFAM" id="SSF47226">
    <property type="entry name" value="Histidine-containing phosphotransfer domain, HPT domain"/>
    <property type="match status" value="1"/>
</dbReference>
<keyword evidence="15" id="KW-1185">Reference proteome</keyword>
<evidence type="ECO:0000256" key="1">
    <source>
        <dbReference type="ARBA" id="ARBA00000085"/>
    </source>
</evidence>
<dbReference type="SUPFAM" id="SSF50341">
    <property type="entry name" value="CheW-like"/>
    <property type="match status" value="1"/>
</dbReference>
<comment type="function">
    <text evidence="8">Involved in the transmission of sensory signals from the chemoreceptors to the flagellar motors. CheA is autophosphorylated; it can transfer its phosphate group to either CheB or CheY.</text>
</comment>
<dbReference type="SMART" id="SM00260">
    <property type="entry name" value="CheW"/>
    <property type="match status" value="1"/>
</dbReference>
<dbReference type="InterPro" id="IPR036097">
    <property type="entry name" value="HisK_dim/P_sf"/>
</dbReference>
<dbReference type="Gene3D" id="1.10.287.560">
    <property type="entry name" value="Histidine kinase CheA-like, homodimeric domain"/>
    <property type="match status" value="1"/>
</dbReference>
<dbReference type="SMART" id="SM01231">
    <property type="entry name" value="H-kinase_dim"/>
    <property type="match status" value="1"/>
</dbReference>
<dbReference type="PROSITE" id="PS50109">
    <property type="entry name" value="HIS_KIN"/>
    <property type="match status" value="1"/>
</dbReference>
<feature type="compositionally biased region" description="Acidic residues" evidence="10">
    <location>
        <begin position="746"/>
        <end position="756"/>
    </location>
</feature>
<keyword evidence="6" id="KW-0418">Kinase</keyword>
<keyword evidence="7" id="KW-0902">Two-component regulatory system</keyword>
<comment type="caution">
    <text evidence="14">The sequence shown here is derived from an EMBL/GenBank/DDBJ whole genome shotgun (WGS) entry which is preliminary data.</text>
</comment>
<feature type="modified residue" description="Phosphohistidine" evidence="9">
    <location>
        <position position="44"/>
    </location>
</feature>
<sequence length="797" mass="84980">MDEILQEFLSETAETMEEISGEIVAWEADPADRERLDSIFRFVHTVKGSCGFLDLPRIGALSHAAEDALDAARNGRRDPTPALVTAVLAVIDRILSLTEEIASSGSEPKGDDHALIDAVHADESGADTVGEVIQPGTVIAAGAGSDQTIAAAQPAAQDWRTIRVPLNLLDSMMNGVSDMVLARNEVARVLRGDGNSGAVSGAFERLSASVAEMRNSVSQMRMQRIEKLFAPLPRLIRDVSNELNKRVDVEIDGGAVELDREMIESIRDPLTHIIRNAIDHGIEAPADRLAKGKPEAGKITLVACQSGNQIIIEVHDDGAGISTDRLVAKAVAAKIVTASEARALTATEKLNLIFSPGLTTAGEVTSISGRGVGMDIVRANIERIGGLVDIENNPGNGLTVTMRVPLTLTIISGLTVCAADHVFAIPRASVSEIILQMNDSVRIDRAGGADIAIVRGERLALVYLEDVLGLDRPDAESIDRAIIITRGAGGHRYALSVADVFDHEELVIKPAAPAIMATGIYAGSTLPDNGRPMLLLDVTGIAERQDIGSLGGQDDRAAEAVAHNDDCRDQALLFNDFDGAVRAIDLAVIDRVDEVPVAAIRRQGGRLRALVGDQMIAVHDCTIPADLTAIKLLRLNDGDAEVGYAMVDVVDVVRLPASIAAPAQPGLIRGVTLIGGEPVEVIDPYWIFCSLGASRPAERQPVCRLTDGGDHWTRQFLAPLIAGAGYRVVYDEDEDAPTADIVIAGDSDDQPDDMSADDQSILRLRKAERPSGKGDRSIYRYDKDAILGALDRMTRTG</sequence>
<dbReference type="InterPro" id="IPR003594">
    <property type="entry name" value="HATPase_dom"/>
</dbReference>
<dbReference type="InterPro" id="IPR002545">
    <property type="entry name" value="CheW-lke_dom"/>
</dbReference>
<dbReference type="PROSITE" id="PS50894">
    <property type="entry name" value="HPT"/>
    <property type="match status" value="1"/>
</dbReference>
<keyword evidence="5" id="KW-0808">Transferase</keyword>
<dbReference type="InterPro" id="IPR036061">
    <property type="entry name" value="CheW-like_dom_sf"/>
</dbReference>
<dbReference type="InterPro" id="IPR004105">
    <property type="entry name" value="CheA-like_dim"/>
</dbReference>
<dbReference type="Pfam" id="PF01584">
    <property type="entry name" value="CheW"/>
    <property type="match status" value="1"/>
</dbReference>
<dbReference type="AlphaFoldDB" id="A0A5C6UB93"/>
<dbReference type="OrthoDB" id="9803176at2"/>